<accession>A0ACC0FTN5</accession>
<name>A0ACC0FTN5_9ERIC</name>
<sequence>MRELLSTHKPGIIILMETKVHFSSMGNFFTNMGFSASTIVNPTGRAEGIWLIWDTDQVNVWASAVSNQFIQATIHKEDFEEWALNAVYASPNPLSRETL</sequence>
<evidence type="ECO:0000313" key="2">
    <source>
        <dbReference type="Proteomes" id="UP001060215"/>
    </source>
</evidence>
<keyword evidence="2" id="KW-1185">Reference proteome</keyword>
<organism evidence="1 2">
    <name type="scientific">Camellia lanceoleosa</name>
    <dbReference type="NCBI Taxonomy" id="1840588"/>
    <lineage>
        <taxon>Eukaryota</taxon>
        <taxon>Viridiplantae</taxon>
        <taxon>Streptophyta</taxon>
        <taxon>Embryophyta</taxon>
        <taxon>Tracheophyta</taxon>
        <taxon>Spermatophyta</taxon>
        <taxon>Magnoliopsida</taxon>
        <taxon>eudicotyledons</taxon>
        <taxon>Gunneridae</taxon>
        <taxon>Pentapetalae</taxon>
        <taxon>asterids</taxon>
        <taxon>Ericales</taxon>
        <taxon>Theaceae</taxon>
        <taxon>Camellia</taxon>
    </lineage>
</organism>
<proteinExistence type="predicted"/>
<protein>
    <submittedName>
        <fullName evidence="1">Uncharacterized protein</fullName>
    </submittedName>
</protein>
<gene>
    <name evidence="1" type="ORF">LOK49_LG12G01271</name>
</gene>
<reference evidence="1 2" key="1">
    <citation type="journal article" date="2022" name="Plant J.">
        <title>Chromosome-level genome of Camellia lanceoleosa provides a valuable resource for understanding genome evolution and self-incompatibility.</title>
        <authorList>
            <person name="Gong W."/>
            <person name="Xiao S."/>
            <person name="Wang L."/>
            <person name="Liao Z."/>
            <person name="Chang Y."/>
            <person name="Mo W."/>
            <person name="Hu G."/>
            <person name="Li W."/>
            <person name="Zhao G."/>
            <person name="Zhu H."/>
            <person name="Hu X."/>
            <person name="Ji K."/>
            <person name="Xiang X."/>
            <person name="Song Q."/>
            <person name="Yuan D."/>
            <person name="Jin S."/>
            <person name="Zhang L."/>
        </authorList>
    </citation>
    <scope>NUCLEOTIDE SEQUENCE [LARGE SCALE GENOMIC DNA]</scope>
    <source>
        <strain evidence="1">SQ_2022a</strain>
    </source>
</reference>
<evidence type="ECO:0000313" key="1">
    <source>
        <dbReference type="EMBL" id="KAI7992126.1"/>
    </source>
</evidence>
<comment type="caution">
    <text evidence="1">The sequence shown here is derived from an EMBL/GenBank/DDBJ whole genome shotgun (WGS) entry which is preliminary data.</text>
</comment>
<dbReference type="EMBL" id="CM045770">
    <property type="protein sequence ID" value="KAI7992126.1"/>
    <property type="molecule type" value="Genomic_DNA"/>
</dbReference>
<dbReference type="Proteomes" id="UP001060215">
    <property type="component" value="Chromosome 13"/>
</dbReference>